<reference evidence="1 2" key="1">
    <citation type="submission" date="2023-03" db="EMBL/GenBank/DDBJ databases">
        <title>Bacillus Genome Sequencing.</title>
        <authorList>
            <person name="Dunlap C."/>
        </authorList>
    </citation>
    <scope>NUCLEOTIDE SEQUENCE [LARGE SCALE GENOMIC DNA]</scope>
    <source>
        <strain evidence="1 2">BD-525</strain>
    </source>
</reference>
<comment type="caution">
    <text evidence="1">The sequence shown here is derived from an EMBL/GenBank/DDBJ whole genome shotgun (WGS) entry which is preliminary data.</text>
</comment>
<evidence type="ECO:0008006" key="3">
    <source>
        <dbReference type="Google" id="ProtNLM"/>
    </source>
</evidence>
<gene>
    <name evidence="1" type="ORF">P4H66_00915</name>
</gene>
<evidence type="ECO:0000313" key="1">
    <source>
        <dbReference type="EMBL" id="MEC0238432.1"/>
    </source>
</evidence>
<dbReference type="RefSeq" id="WP_326084998.1">
    <property type="nucleotide sequence ID" value="NZ_JARLKZ010000002.1"/>
</dbReference>
<proteinExistence type="predicted"/>
<dbReference type="EMBL" id="JARLKZ010000002">
    <property type="protein sequence ID" value="MEC0238432.1"/>
    <property type="molecule type" value="Genomic_DNA"/>
</dbReference>
<keyword evidence="2" id="KW-1185">Reference proteome</keyword>
<dbReference type="PROSITE" id="PS51257">
    <property type="entry name" value="PROKAR_LIPOPROTEIN"/>
    <property type="match status" value="1"/>
</dbReference>
<dbReference type="Proteomes" id="UP001344632">
    <property type="component" value="Unassembled WGS sequence"/>
</dbReference>
<sequence>MKVILIMAVIIILSGCNAGKVETLPLSKPSFMYSNVEGKYYIAAFGTTDEQNLEFQQVFDQNIEKITAYYQTGTPSDEELQMFNIKDLPEYIVFLQKKNYFGRIT</sequence>
<name>A0ABU6GJT2_9BACL</name>
<protein>
    <recommendedName>
        <fullName evidence="3">Lipoprotein</fullName>
    </recommendedName>
</protein>
<evidence type="ECO:0000313" key="2">
    <source>
        <dbReference type="Proteomes" id="UP001344632"/>
    </source>
</evidence>
<organism evidence="1 2">
    <name type="scientific">Paenibacillus dokdonensis</name>
    <dbReference type="NCBI Taxonomy" id="2567944"/>
    <lineage>
        <taxon>Bacteria</taxon>
        <taxon>Bacillati</taxon>
        <taxon>Bacillota</taxon>
        <taxon>Bacilli</taxon>
        <taxon>Bacillales</taxon>
        <taxon>Paenibacillaceae</taxon>
        <taxon>Paenibacillus</taxon>
    </lineage>
</organism>
<accession>A0ABU6GJT2</accession>